<dbReference type="InterPro" id="IPR051943">
    <property type="entry name" value="TRAFAC_Dynamin-like_GTPase"/>
</dbReference>
<dbReference type="SUPFAM" id="SSF52540">
    <property type="entry name" value="P-loop containing nucleoside triphosphate hydrolases"/>
    <property type="match status" value="1"/>
</dbReference>
<evidence type="ECO:0000259" key="1">
    <source>
        <dbReference type="Pfam" id="PF00350"/>
    </source>
</evidence>
<dbReference type="PANTHER" id="PTHR43681">
    <property type="entry name" value="TRANSMEMBRANE GTPASE FZO"/>
    <property type="match status" value="1"/>
</dbReference>
<feature type="domain" description="Dynamin N-terminal" evidence="1">
    <location>
        <begin position="418"/>
        <end position="569"/>
    </location>
</feature>
<dbReference type="PANTHER" id="PTHR43681:SF1">
    <property type="entry name" value="SARCALUMENIN"/>
    <property type="match status" value="1"/>
</dbReference>
<sequence length="846" mass="90639">MRLIEVISRWMGRVEVVLAGAEDELRAGEQALAAGDPMIARALAHSVLKRLPGSLLGLALLADACEAAGLDAELALTLEELASLAGSNADVWVRLARARQKTLAPVEEVRDTLVRGLAVASPGSEARREALLELADLDLAQGDGARAELWLERLADRRSPEVALRRAEARLAQNDVTGARAAIEEAPSDPTHGRAELIRGRVLAVAGDKAAFVSLIRAYVLEVPGAGELLSSTLAWGPSDDEIRARVRLVVEHREEAKLARWRAAFARADGRRDEARAALRDALEGGDLTAAPPLLDAALEDGDPAALAVALAAVPGGEHDPTVIDARKLPDPTKLGNSEELAPLLDRMATVTSERARPWAEAVRKQIALLWIPPSGEPAAWGPLLERLDAHAQTLHDLEATARISELSAERTRPVRVAIVGEFNAGKSTFINALMGADVAPTGVLPTTATLHHLRYAPDPIARILSEAGPERIVPVGQLRATLKGISPDAIRRVEIQLPLPSLTRVEIIDTPGFNAPDVRHGEAARAAFDEADAVVWLFDAGQALKQSERLVLDEAKAARIPVQILVNKADRLSPADLGKVMDRVAQELGDLGVASWTTPLALSARLALAGRLGDEKALAASGWTAVQTLLDEQLVGRSTELKERALRRRAARIVAHLRQRAVTLADQERTAHDSAVQHAKSMARLSALLDRDAEEIAKALSTSLEPALQAWQGDLSVVVTGREREAVASDPVLMRYRVERGLARAVPPLCDALSALAREKSRERASLALGHATLVEIRPADMVPLARALVRQLAFAGSTSSQALARAAVSTLIEYAFARATPQLPATTATWLERELYSFAEALL</sequence>
<dbReference type="EMBL" id="CP089983">
    <property type="protein sequence ID" value="WXB01178.1"/>
    <property type="molecule type" value="Genomic_DNA"/>
</dbReference>
<dbReference type="RefSeq" id="WP_394830788.1">
    <property type="nucleotide sequence ID" value="NZ_CP089929.1"/>
</dbReference>
<dbReference type="Proteomes" id="UP001374803">
    <property type="component" value="Chromosome"/>
</dbReference>
<proteinExistence type="predicted"/>
<dbReference type="Gene3D" id="3.40.50.300">
    <property type="entry name" value="P-loop containing nucleotide triphosphate hydrolases"/>
    <property type="match status" value="1"/>
</dbReference>
<dbReference type="Gene3D" id="1.25.40.10">
    <property type="entry name" value="Tetratricopeptide repeat domain"/>
    <property type="match status" value="1"/>
</dbReference>
<keyword evidence="3" id="KW-1185">Reference proteome</keyword>
<evidence type="ECO:0000313" key="3">
    <source>
        <dbReference type="Proteomes" id="UP001374803"/>
    </source>
</evidence>
<name>A0ABZ2KR99_9BACT</name>
<dbReference type="InterPro" id="IPR011990">
    <property type="entry name" value="TPR-like_helical_dom_sf"/>
</dbReference>
<gene>
    <name evidence="2" type="ORF">LVJ94_30195</name>
</gene>
<dbReference type="InterPro" id="IPR027417">
    <property type="entry name" value="P-loop_NTPase"/>
</dbReference>
<accession>A0ABZ2KR99</accession>
<organism evidence="2 3">
    <name type="scientific">Pendulispora rubella</name>
    <dbReference type="NCBI Taxonomy" id="2741070"/>
    <lineage>
        <taxon>Bacteria</taxon>
        <taxon>Pseudomonadati</taxon>
        <taxon>Myxococcota</taxon>
        <taxon>Myxococcia</taxon>
        <taxon>Myxococcales</taxon>
        <taxon>Sorangiineae</taxon>
        <taxon>Pendulisporaceae</taxon>
        <taxon>Pendulispora</taxon>
    </lineage>
</organism>
<reference evidence="2" key="1">
    <citation type="submission" date="2021-12" db="EMBL/GenBank/DDBJ databases">
        <title>Discovery of the Pendulisporaceae a myxobacterial family with distinct sporulation behavior and unique specialized metabolism.</title>
        <authorList>
            <person name="Garcia R."/>
            <person name="Popoff A."/>
            <person name="Bader C.D."/>
            <person name="Loehr J."/>
            <person name="Walesch S."/>
            <person name="Walt C."/>
            <person name="Boldt J."/>
            <person name="Bunk B."/>
            <person name="Haeckl F.J.F.P.J."/>
            <person name="Gunesch A.P."/>
            <person name="Birkelbach J."/>
            <person name="Nuebel U."/>
            <person name="Pietschmann T."/>
            <person name="Bach T."/>
            <person name="Mueller R."/>
        </authorList>
    </citation>
    <scope>NUCLEOTIDE SEQUENCE</scope>
    <source>
        <strain evidence="2">MSr11367</strain>
    </source>
</reference>
<dbReference type="CDD" id="cd09912">
    <property type="entry name" value="DLP_2"/>
    <property type="match status" value="1"/>
</dbReference>
<dbReference type="Pfam" id="PF00350">
    <property type="entry name" value="Dynamin_N"/>
    <property type="match status" value="1"/>
</dbReference>
<dbReference type="InterPro" id="IPR045063">
    <property type="entry name" value="Dynamin_N"/>
</dbReference>
<protein>
    <submittedName>
        <fullName evidence="2">Dynamin family protein</fullName>
    </submittedName>
</protein>
<evidence type="ECO:0000313" key="2">
    <source>
        <dbReference type="EMBL" id="WXB01178.1"/>
    </source>
</evidence>